<dbReference type="RefSeq" id="WP_255227501.1">
    <property type="nucleotide sequence ID" value="NZ_JAJEKE010000008.1"/>
</dbReference>
<reference evidence="2 3" key="1">
    <citation type="submission" date="2021-10" db="EMBL/GenBank/DDBJ databases">
        <title>Lutispora strain m25 sp. nov., a thermophilic, non-spore-forming bacterium isolated from a lab-scale methanogenic bioreactor digesting anaerobic sludge.</title>
        <authorList>
            <person name="El Houari A."/>
            <person name="Mcdonald J."/>
        </authorList>
    </citation>
    <scope>NUCLEOTIDE SEQUENCE [LARGE SCALE GENOMIC DNA]</scope>
    <source>
        <strain evidence="3">m25</strain>
    </source>
</reference>
<keyword evidence="3" id="KW-1185">Reference proteome</keyword>
<gene>
    <name evidence="2" type="ORF">LJD61_10555</name>
</gene>
<dbReference type="EMBL" id="JAJEKE010000008">
    <property type="protein sequence ID" value="MCQ1529983.1"/>
    <property type="molecule type" value="Genomic_DNA"/>
</dbReference>
<proteinExistence type="predicted"/>
<dbReference type="Proteomes" id="UP001651880">
    <property type="component" value="Unassembled WGS sequence"/>
</dbReference>
<evidence type="ECO:0000313" key="3">
    <source>
        <dbReference type="Proteomes" id="UP001651880"/>
    </source>
</evidence>
<protein>
    <recommendedName>
        <fullName evidence="4">Holin</fullName>
    </recommendedName>
</protein>
<comment type="caution">
    <text evidence="2">The sequence shown here is derived from an EMBL/GenBank/DDBJ whole genome shotgun (WGS) entry which is preliminary data.</text>
</comment>
<accession>A0ABT1NIK5</accession>
<sequence>MNKLIFVILIVSGIAASITYAVGRLFKNTRIAKYIPGALILLLSLYYYYMSRQPSIGFEDLAQFISAILLFAGGVGGIATAFAMDYAKSKKK</sequence>
<evidence type="ECO:0008006" key="4">
    <source>
        <dbReference type="Google" id="ProtNLM"/>
    </source>
</evidence>
<keyword evidence="1" id="KW-1133">Transmembrane helix</keyword>
<organism evidence="2 3">
    <name type="scientific">Lutispora saccharofermentans</name>
    <dbReference type="NCBI Taxonomy" id="3024236"/>
    <lineage>
        <taxon>Bacteria</taxon>
        <taxon>Bacillati</taxon>
        <taxon>Bacillota</taxon>
        <taxon>Clostridia</taxon>
        <taxon>Lutisporales</taxon>
        <taxon>Lutisporaceae</taxon>
        <taxon>Lutispora</taxon>
    </lineage>
</organism>
<evidence type="ECO:0000313" key="2">
    <source>
        <dbReference type="EMBL" id="MCQ1529983.1"/>
    </source>
</evidence>
<name>A0ABT1NIK5_9FIRM</name>
<evidence type="ECO:0000256" key="1">
    <source>
        <dbReference type="SAM" id="Phobius"/>
    </source>
</evidence>
<feature type="transmembrane region" description="Helical" evidence="1">
    <location>
        <begin position="31"/>
        <end position="49"/>
    </location>
</feature>
<keyword evidence="1" id="KW-0812">Transmembrane</keyword>
<keyword evidence="1" id="KW-0472">Membrane</keyword>
<feature type="transmembrane region" description="Helical" evidence="1">
    <location>
        <begin position="61"/>
        <end position="84"/>
    </location>
</feature>